<dbReference type="RefSeq" id="WP_051052322.1">
    <property type="nucleotide sequence ID" value="NZ_CP068595.1"/>
</dbReference>
<accession>A0A974SBJ0</accession>
<evidence type="ECO:0000313" key="3">
    <source>
        <dbReference type="Proteomes" id="UP000595841"/>
    </source>
</evidence>
<keyword evidence="3" id="KW-1185">Reference proteome</keyword>
<name>A0A974SBJ0_9BACL</name>
<dbReference type="KEGG" id="pson:JI735_22240"/>
<dbReference type="Proteomes" id="UP000595841">
    <property type="component" value="Chromosome"/>
</dbReference>
<dbReference type="AlphaFoldDB" id="A0A974SBJ0"/>
<evidence type="ECO:0000256" key="1">
    <source>
        <dbReference type="SAM" id="Phobius"/>
    </source>
</evidence>
<reference evidence="2 3" key="1">
    <citation type="submission" date="2021-01" db="EMBL/GenBank/DDBJ databases">
        <title>Whole genome sequence of Paenibacillus sonchi LMG 24727 for comparative genomics.</title>
        <authorList>
            <person name="Lee G."/>
            <person name="Kim M.-J."/>
            <person name="Lim K."/>
            <person name="Shin J.-H."/>
        </authorList>
    </citation>
    <scope>NUCLEOTIDE SEQUENCE [LARGE SCALE GENOMIC DNA]</scope>
    <source>
        <strain evidence="2 3">LMG 24727</strain>
    </source>
</reference>
<gene>
    <name evidence="2" type="ORF">JI735_22240</name>
</gene>
<evidence type="ECO:0000313" key="2">
    <source>
        <dbReference type="EMBL" id="QQZ59364.1"/>
    </source>
</evidence>
<keyword evidence="1" id="KW-0472">Membrane</keyword>
<keyword evidence="1" id="KW-1133">Transmembrane helix</keyword>
<keyword evidence="1" id="KW-0812">Transmembrane</keyword>
<dbReference type="EMBL" id="CP068595">
    <property type="protein sequence ID" value="QQZ59364.1"/>
    <property type="molecule type" value="Genomic_DNA"/>
</dbReference>
<protein>
    <submittedName>
        <fullName evidence="2">Uncharacterized protein</fullName>
    </submittedName>
</protein>
<sequence>MIPDCTGGGAMQDRHQPKGDLIVDEKLKQAYERLGVPETVTREELNKRFDLLLRRRRSLTTEAEIAAYEEEFQAIKFILDARDQQEIQEAEDQRLAKYGSLAGGARKWERFMRLYKTHVIISIIAVIVLIFAGNALYNNWQHKKYLATLPPVDAKIMFIGNFGVKDEDGKMDALNQAIIEQYPEWKRVDSSMVYLPKTGEGSDTLDMNYLQKAVVELAANTPDILILDEATLEWIGKQDGFQNLEPILADGKISKDDPRLKWGKVGESTEEQLYAVNITDSKFVSSLPINHNTKSIEIGVLGGDEPKEKIIQFVKHIAEEGAAQ</sequence>
<feature type="transmembrane region" description="Helical" evidence="1">
    <location>
        <begin position="117"/>
        <end position="137"/>
    </location>
</feature>
<organism evidence="2 3">
    <name type="scientific">Paenibacillus sonchi</name>
    <dbReference type="NCBI Taxonomy" id="373687"/>
    <lineage>
        <taxon>Bacteria</taxon>
        <taxon>Bacillati</taxon>
        <taxon>Bacillota</taxon>
        <taxon>Bacilli</taxon>
        <taxon>Bacillales</taxon>
        <taxon>Paenibacillaceae</taxon>
        <taxon>Paenibacillus</taxon>
        <taxon>Paenibacillus sonchi group</taxon>
    </lineage>
</organism>
<proteinExistence type="predicted"/>